<dbReference type="GO" id="GO:0032259">
    <property type="term" value="P:methylation"/>
    <property type="evidence" value="ECO:0007669"/>
    <property type="project" value="UniProtKB-KW"/>
</dbReference>
<dbReference type="CDD" id="cd02440">
    <property type="entry name" value="AdoMet_MTases"/>
    <property type="match status" value="1"/>
</dbReference>
<dbReference type="AlphaFoldDB" id="A0A521E365"/>
<name>A0A521E365_9BACT</name>
<keyword evidence="2 4" id="KW-0808">Transferase</keyword>
<dbReference type="GO" id="GO:0008171">
    <property type="term" value="F:O-methyltransferase activity"/>
    <property type="evidence" value="ECO:0007669"/>
    <property type="project" value="InterPro"/>
</dbReference>
<organism evidence="4 5">
    <name type="scientific">Fodinibius sediminis</name>
    <dbReference type="NCBI Taxonomy" id="1214077"/>
    <lineage>
        <taxon>Bacteria</taxon>
        <taxon>Pseudomonadati</taxon>
        <taxon>Balneolota</taxon>
        <taxon>Balneolia</taxon>
        <taxon>Balneolales</taxon>
        <taxon>Balneolaceae</taxon>
        <taxon>Fodinibius</taxon>
    </lineage>
</organism>
<gene>
    <name evidence="4" type="ORF">SAMN06265218_11316</name>
</gene>
<dbReference type="EMBL" id="FXTH01000013">
    <property type="protein sequence ID" value="SMO78378.1"/>
    <property type="molecule type" value="Genomic_DNA"/>
</dbReference>
<keyword evidence="3" id="KW-0949">S-adenosyl-L-methionine</keyword>
<protein>
    <submittedName>
        <fullName evidence="4">Caffeoyl-CoA O-methyltransferase</fullName>
    </submittedName>
</protein>
<keyword evidence="5" id="KW-1185">Reference proteome</keyword>
<dbReference type="InterPro" id="IPR050362">
    <property type="entry name" value="Cation-dep_OMT"/>
</dbReference>
<dbReference type="Proteomes" id="UP000317593">
    <property type="component" value="Unassembled WGS sequence"/>
</dbReference>
<sequence length="208" mass="23207">MIDKSAEEYAMAHTTEDSSLVKALIRASEEELEYTDMLSGRLVGRLLAMLIKVSGARRVLEVGTFTGYSALTMAEALPDDGILFTCEYNERYEELARKFFEQSEQSSKINLLMGKALDTIPTISGSFDFIFLDADKINYPQYYDLLLPRLVPGGLMLIDNVLWGGAVTDPQTDKAHAIDRMNKQIADDDAVEQVLATVRDGVVLIRKK</sequence>
<accession>A0A521E365</accession>
<reference evidence="4 5" key="1">
    <citation type="submission" date="2017-05" db="EMBL/GenBank/DDBJ databases">
        <authorList>
            <person name="Varghese N."/>
            <person name="Submissions S."/>
        </authorList>
    </citation>
    <scope>NUCLEOTIDE SEQUENCE [LARGE SCALE GENOMIC DNA]</scope>
    <source>
        <strain evidence="4 5">DSM 21194</strain>
    </source>
</reference>
<dbReference type="InterPro" id="IPR029063">
    <property type="entry name" value="SAM-dependent_MTases_sf"/>
</dbReference>
<proteinExistence type="predicted"/>
<evidence type="ECO:0000256" key="3">
    <source>
        <dbReference type="ARBA" id="ARBA00022691"/>
    </source>
</evidence>
<evidence type="ECO:0000313" key="5">
    <source>
        <dbReference type="Proteomes" id="UP000317593"/>
    </source>
</evidence>
<dbReference type="PANTHER" id="PTHR10509:SF14">
    <property type="entry name" value="CAFFEOYL-COA O-METHYLTRANSFERASE 3-RELATED"/>
    <property type="match status" value="1"/>
</dbReference>
<dbReference type="SUPFAM" id="SSF53335">
    <property type="entry name" value="S-adenosyl-L-methionine-dependent methyltransferases"/>
    <property type="match status" value="1"/>
</dbReference>
<dbReference type="InterPro" id="IPR002935">
    <property type="entry name" value="SAM_O-MeTrfase"/>
</dbReference>
<evidence type="ECO:0000313" key="4">
    <source>
        <dbReference type="EMBL" id="SMO78378.1"/>
    </source>
</evidence>
<dbReference type="RefSeq" id="WP_142715223.1">
    <property type="nucleotide sequence ID" value="NZ_FXTH01000013.1"/>
</dbReference>
<evidence type="ECO:0000256" key="2">
    <source>
        <dbReference type="ARBA" id="ARBA00022679"/>
    </source>
</evidence>
<evidence type="ECO:0000256" key="1">
    <source>
        <dbReference type="ARBA" id="ARBA00022603"/>
    </source>
</evidence>
<dbReference type="GO" id="GO:0008757">
    <property type="term" value="F:S-adenosylmethionine-dependent methyltransferase activity"/>
    <property type="evidence" value="ECO:0007669"/>
    <property type="project" value="TreeGrafter"/>
</dbReference>
<dbReference type="PANTHER" id="PTHR10509">
    <property type="entry name" value="O-METHYLTRANSFERASE-RELATED"/>
    <property type="match status" value="1"/>
</dbReference>
<keyword evidence="1 4" id="KW-0489">Methyltransferase</keyword>
<dbReference type="Pfam" id="PF01596">
    <property type="entry name" value="Methyltransf_3"/>
    <property type="match status" value="1"/>
</dbReference>
<dbReference type="OrthoDB" id="9799672at2"/>
<dbReference type="Gene3D" id="3.40.50.150">
    <property type="entry name" value="Vaccinia Virus protein VP39"/>
    <property type="match status" value="1"/>
</dbReference>
<dbReference type="PROSITE" id="PS51682">
    <property type="entry name" value="SAM_OMT_I"/>
    <property type="match status" value="1"/>
</dbReference>